<dbReference type="AlphaFoldDB" id="A0A1G6U0T4"/>
<name>A0A1G6U0T4_9PSEU</name>
<dbReference type="InterPro" id="IPR013830">
    <property type="entry name" value="SGNH_hydro"/>
</dbReference>
<dbReference type="RefSeq" id="WP_091453230.1">
    <property type="nucleotide sequence ID" value="NZ_FMZZ01000010.1"/>
</dbReference>
<reference evidence="3" key="1">
    <citation type="submission" date="2016-10" db="EMBL/GenBank/DDBJ databases">
        <authorList>
            <person name="Varghese N."/>
            <person name="Submissions S."/>
        </authorList>
    </citation>
    <scope>NUCLEOTIDE SEQUENCE [LARGE SCALE GENOMIC DNA]</scope>
    <source>
        <strain evidence="3">IBRC-M 10403</strain>
    </source>
</reference>
<dbReference type="OrthoDB" id="3465773at2"/>
<dbReference type="SUPFAM" id="SSF52266">
    <property type="entry name" value="SGNH hydrolase"/>
    <property type="match status" value="1"/>
</dbReference>
<dbReference type="InterPro" id="IPR053140">
    <property type="entry name" value="GDSL_Rv0518-like"/>
</dbReference>
<evidence type="ECO:0000259" key="1">
    <source>
        <dbReference type="Pfam" id="PF13472"/>
    </source>
</evidence>
<dbReference type="EMBL" id="FMZZ01000010">
    <property type="protein sequence ID" value="SDD34306.1"/>
    <property type="molecule type" value="Genomic_DNA"/>
</dbReference>
<dbReference type="Gene3D" id="3.40.50.1110">
    <property type="entry name" value="SGNH hydrolase"/>
    <property type="match status" value="1"/>
</dbReference>
<feature type="domain" description="SGNH hydrolase-type esterase" evidence="1">
    <location>
        <begin position="8"/>
        <end position="182"/>
    </location>
</feature>
<dbReference type="PANTHER" id="PTHR43784">
    <property type="entry name" value="GDSL-LIKE LIPASE/ACYLHYDROLASE, PUTATIVE (AFU_ORTHOLOGUE AFUA_2G00820)-RELATED"/>
    <property type="match status" value="1"/>
</dbReference>
<dbReference type="Proteomes" id="UP000199501">
    <property type="component" value="Unassembled WGS sequence"/>
</dbReference>
<dbReference type="PANTHER" id="PTHR43784:SF2">
    <property type="entry name" value="GDSL-LIKE LIPASE_ACYLHYDROLASE, PUTATIVE (AFU_ORTHOLOGUE AFUA_2G00820)-RELATED"/>
    <property type="match status" value="1"/>
</dbReference>
<keyword evidence="3" id="KW-1185">Reference proteome</keyword>
<protein>
    <submittedName>
        <fullName evidence="2">Lysophospholipase L1</fullName>
    </submittedName>
</protein>
<proteinExistence type="predicted"/>
<dbReference type="InterPro" id="IPR036514">
    <property type="entry name" value="SGNH_hydro_sf"/>
</dbReference>
<dbReference type="STRING" id="1271860.SAMN05216174_11020"/>
<evidence type="ECO:0000313" key="2">
    <source>
        <dbReference type="EMBL" id="SDD34306.1"/>
    </source>
</evidence>
<gene>
    <name evidence="2" type="ORF">SAMN05216174_11020</name>
</gene>
<evidence type="ECO:0000313" key="3">
    <source>
        <dbReference type="Proteomes" id="UP000199501"/>
    </source>
</evidence>
<accession>A0A1G6U0T4</accession>
<organism evidence="2 3">
    <name type="scientific">Actinokineospora iranica</name>
    <dbReference type="NCBI Taxonomy" id="1271860"/>
    <lineage>
        <taxon>Bacteria</taxon>
        <taxon>Bacillati</taxon>
        <taxon>Actinomycetota</taxon>
        <taxon>Actinomycetes</taxon>
        <taxon>Pseudonocardiales</taxon>
        <taxon>Pseudonocardiaceae</taxon>
        <taxon>Actinokineospora</taxon>
    </lineage>
</organism>
<dbReference type="Pfam" id="PF13472">
    <property type="entry name" value="Lipase_GDSL_2"/>
    <property type="match status" value="1"/>
</dbReference>
<dbReference type="CDD" id="cd01832">
    <property type="entry name" value="SGNH_hydrolase_like_1"/>
    <property type="match status" value="1"/>
</dbReference>
<sequence length="200" mass="21264">MPTTRLTVLGDSFVEGRGDPRPGGGYHGWVPRLADSLGLPAAAVRNLGAYQATTQVVLDQQLDRALAGKAPLIGVIVGVNDLVTDYHPIRFRRNLGSIFGVLTGMDTTVVTASYPDIPANLPVPEGFRTLLRGRFAEANAVLREVTDQTGTLCLDIAADPAWARADMWSEDGLHPSPQGHRVFAKSVADLLARVSGLVAA</sequence>